<proteinExistence type="predicted"/>
<evidence type="ECO:0000313" key="2">
    <source>
        <dbReference type="Proteomes" id="UP000030302"/>
    </source>
</evidence>
<dbReference type="EMBL" id="CP009962">
    <property type="protein sequence ID" value="AIY42417.1"/>
    <property type="molecule type" value="Genomic_DNA"/>
</dbReference>
<name>A0A0A1FHP1_9BURK</name>
<dbReference type="Proteomes" id="UP000030302">
    <property type="component" value="Chromosome"/>
</dbReference>
<evidence type="ECO:0000313" key="1">
    <source>
        <dbReference type="EMBL" id="AIY42417.1"/>
    </source>
</evidence>
<dbReference type="HOGENOM" id="CLU_3198408_0_0_4"/>
<keyword evidence="2" id="KW-1185">Reference proteome</keyword>
<protein>
    <submittedName>
        <fullName evidence="1">Uncharacterized protein</fullName>
    </submittedName>
</protein>
<gene>
    <name evidence="1" type="ORF">LT85_3259</name>
</gene>
<accession>A0A0A1FHP1</accession>
<dbReference type="KEGG" id="care:LT85_3259"/>
<organism evidence="1 2">
    <name type="scientific">Collimonas arenae</name>
    <dbReference type="NCBI Taxonomy" id="279058"/>
    <lineage>
        <taxon>Bacteria</taxon>
        <taxon>Pseudomonadati</taxon>
        <taxon>Pseudomonadota</taxon>
        <taxon>Betaproteobacteria</taxon>
        <taxon>Burkholderiales</taxon>
        <taxon>Oxalobacteraceae</taxon>
        <taxon>Collimonas</taxon>
    </lineage>
</organism>
<sequence>MEKQAEADSMAKAIVFLTFMFIVESYVECMREGQSTGSMTLSITR</sequence>
<dbReference type="AlphaFoldDB" id="A0A0A1FHP1"/>
<reference evidence="2" key="1">
    <citation type="journal article" date="2014" name="Soil Biol. Biochem.">
        <title>Structure and function of bacterial communities in ageing soils: Insights from the Mendocino ecological staircase.</title>
        <authorList>
            <person name="Uroz S."/>
            <person name="Tech J.J."/>
            <person name="Sawaya N.A."/>
            <person name="Frey-Klett P."/>
            <person name="Leveau J.H.J."/>
        </authorList>
    </citation>
    <scope>NUCLEOTIDE SEQUENCE [LARGE SCALE GENOMIC DNA]</scope>
    <source>
        <strain evidence="2">Cal35</strain>
    </source>
</reference>